<dbReference type="OrthoDB" id="72299at2"/>
<reference evidence="2 3" key="1">
    <citation type="submission" date="2018-05" db="EMBL/GenBank/DDBJ databases">
        <title>Genomic Encyclopedia of Type Strains, Phase IV (KMG-IV): sequencing the most valuable type-strain genomes for metagenomic binning, comparative biology and taxonomic classification.</title>
        <authorList>
            <person name="Goeker M."/>
        </authorList>
    </citation>
    <scope>NUCLEOTIDE SEQUENCE [LARGE SCALE GENOMIC DNA]</scope>
    <source>
        <strain evidence="2 3">DSM 16791</strain>
    </source>
</reference>
<sequence length="359" mass="39839">MQQKRYQVFISSTFSDLGEERRAVQDVVISNGDFPVQMESFPAADEDQFDFIKSLIDQCDYYVLIIAGRYGTVAKDGLSYTHKEFRYAASKGVPVLVILHGDSGTIAVEKSEKTDAGKKLLADFIDEVQIGRLRKTWTTLDGLKLAVREALDHAKATKPRVGWIRGDSVTSLETLEELNVVRKENEKFRDILGSLEIEVPLPSIPKHDDPLEIDLLPLSVGRGNSKTTGSAARIRSTWISVFPLFYSGLDWNSDTYEGGYMIDSDATCIAIGSALAGEVASFDTSRLFEISRGSLERLKSYYTEVGLMADDADSPFTEHAQKVARRFLISGDYSTDFVVIDGAVQLLSSSRELDDDIPF</sequence>
<dbReference type="Proteomes" id="UP000246352">
    <property type="component" value="Unassembled WGS sequence"/>
</dbReference>
<dbReference type="InterPro" id="IPR025139">
    <property type="entry name" value="DUF4062"/>
</dbReference>
<evidence type="ECO:0000259" key="1">
    <source>
        <dbReference type="Pfam" id="PF13271"/>
    </source>
</evidence>
<dbReference type="RefSeq" id="WP_110032140.1">
    <property type="nucleotide sequence ID" value="NZ_QGTR01000003.1"/>
</dbReference>
<organism evidence="2 3">
    <name type="scientific">Hoeflea marina</name>
    <dbReference type="NCBI Taxonomy" id="274592"/>
    <lineage>
        <taxon>Bacteria</taxon>
        <taxon>Pseudomonadati</taxon>
        <taxon>Pseudomonadota</taxon>
        <taxon>Alphaproteobacteria</taxon>
        <taxon>Hyphomicrobiales</taxon>
        <taxon>Rhizobiaceae</taxon>
        <taxon>Hoeflea</taxon>
    </lineage>
</organism>
<accession>A0A317PLF6</accession>
<evidence type="ECO:0000313" key="3">
    <source>
        <dbReference type="Proteomes" id="UP000246352"/>
    </source>
</evidence>
<dbReference type="AlphaFoldDB" id="A0A317PLF6"/>
<gene>
    <name evidence="2" type="ORF">DFR52_10353</name>
</gene>
<feature type="domain" description="DUF4062" evidence="1">
    <location>
        <begin position="7"/>
        <end position="88"/>
    </location>
</feature>
<comment type="caution">
    <text evidence="2">The sequence shown here is derived from an EMBL/GenBank/DDBJ whole genome shotgun (WGS) entry which is preliminary data.</text>
</comment>
<keyword evidence="3" id="KW-1185">Reference proteome</keyword>
<name>A0A317PLF6_9HYPH</name>
<dbReference type="Pfam" id="PF13271">
    <property type="entry name" value="DUF4062"/>
    <property type="match status" value="1"/>
</dbReference>
<protein>
    <submittedName>
        <fullName evidence="2">Uncharacterized protein DUF4062</fullName>
    </submittedName>
</protein>
<dbReference type="EMBL" id="QGTR01000003">
    <property type="protein sequence ID" value="PWV99856.1"/>
    <property type="molecule type" value="Genomic_DNA"/>
</dbReference>
<proteinExistence type="predicted"/>
<evidence type="ECO:0000313" key="2">
    <source>
        <dbReference type="EMBL" id="PWV99856.1"/>
    </source>
</evidence>